<dbReference type="AlphaFoldDB" id="A0A1M5NM51"/>
<gene>
    <name evidence="2" type="ORF">SAMN05443248_3030</name>
</gene>
<dbReference type="Proteomes" id="UP000189796">
    <property type="component" value="Chromosome I"/>
</dbReference>
<evidence type="ECO:0000313" key="2">
    <source>
        <dbReference type="EMBL" id="SHG90023.1"/>
    </source>
</evidence>
<reference evidence="2 3" key="1">
    <citation type="submission" date="2016-11" db="EMBL/GenBank/DDBJ databases">
        <authorList>
            <person name="Jaros S."/>
            <person name="Januszkiewicz K."/>
            <person name="Wedrychowicz H."/>
        </authorList>
    </citation>
    <scope>NUCLEOTIDE SEQUENCE [LARGE SCALE GENOMIC DNA]</scope>
    <source>
        <strain evidence="2 3">GAS138</strain>
    </source>
</reference>
<accession>A0A1M5NM51</accession>
<feature type="signal peptide" evidence="1">
    <location>
        <begin position="1"/>
        <end position="22"/>
    </location>
</feature>
<evidence type="ECO:0000256" key="1">
    <source>
        <dbReference type="SAM" id="SignalP"/>
    </source>
</evidence>
<keyword evidence="1" id="KW-0732">Signal</keyword>
<sequence>MNFYHFLLAAFAIYAMFSAADALHRIAAAVETIAGEDE</sequence>
<organism evidence="2 3">
    <name type="scientific">Bradyrhizobium erythrophlei</name>
    <dbReference type="NCBI Taxonomy" id="1437360"/>
    <lineage>
        <taxon>Bacteria</taxon>
        <taxon>Pseudomonadati</taxon>
        <taxon>Pseudomonadota</taxon>
        <taxon>Alphaproteobacteria</taxon>
        <taxon>Hyphomicrobiales</taxon>
        <taxon>Nitrobacteraceae</taxon>
        <taxon>Bradyrhizobium</taxon>
    </lineage>
</organism>
<evidence type="ECO:0000313" key="3">
    <source>
        <dbReference type="Proteomes" id="UP000189796"/>
    </source>
</evidence>
<dbReference type="EMBL" id="LT670817">
    <property type="protein sequence ID" value="SHG90023.1"/>
    <property type="molecule type" value="Genomic_DNA"/>
</dbReference>
<name>A0A1M5NM51_9BRAD</name>
<protein>
    <submittedName>
        <fullName evidence="2">Uncharacterized protein</fullName>
    </submittedName>
</protein>
<feature type="chain" id="PRO_5009912626" evidence="1">
    <location>
        <begin position="23"/>
        <end position="38"/>
    </location>
</feature>
<proteinExistence type="predicted"/>